<proteinExistence type="predicted"/>
<gene>
    <name evidence="6" type="ORF">SAMN05661086_03548</name>
</gene>
<keyword evidence="3 5" id="KW-1133">Transmembrane helix</keyword>
<organism evidence="6 7">
    <name type="scientific">Anaeromicropila populeti</name>
    <dbReference type="NCBI Taxonomy" id="37658"/>
    <lineage>
        <taxon>Bacteria</taxon>
        <taxon>Bacillati</taxon>
        <taxon>Bacillota</taxon>
        <taxon>Clostridia</taxon>
        <taxon>Lachnospirales</taxon>
        <taxon>Lachnospiraceae</taxon>
        <taxon>Anaeromicropila</taxon>
    </lineage>
</organism>
<dbReference type="PANTHER" id="PTHR37306">
    <property type="entry name" value="COLICIN V PRODUCTION PROTEIN"/>
    <property type="match status" value="1"/>
</dbReference>
<keyword evidence="7" id="KW-1185">Reference proteome</keyword>
<protein>
    <submittedName>
        <fullName evidence="6">Colicin V production protein</fullName>
    </submittedName>
</protein>
<dbReference type="OrthoDB" id="2083110at2"/>
<evidence type="ECO:0000256" key="2">
    <source>
        <dbReference type="ARBA" id="ARBA00022692"/>
    </source>
</evidence>
<reference evidence="6 7" key="1">
    <citation type="submission" date="2016-10" db="EMBL/GenBank/DDBJ databases">
        <authorList>
            <person name="de Groot N.N."/>
        </authorList>
    </citation>
    <scope>NUCLEOTIDE SEQUENCE [LARGE SCALE GENOMIC DNA]</scope>
    <source>
        <strain evidence="6 7">743A</strain>
    </source>
</reference>
<keyword evidence="2 5" id="KW-0812">Transmembrane</keyword>
<feature type="transmembrane region" description="Helical" evidence="5">
    <location>
        <begin position="182"/>
        <end position="204"/>
    </location>
</feature>
<dbReference type="STRING" id="37658.SAMN05661086_03548"/>
<sequence length="244" mass="26791">MNVMEFIVLAILASYILMGLKEGFIKTVFSFCSIFIALIITQIVSGPISTQVRGNGVVVNYISSQVEELFSLEKISVEDVEKEGKDEKAGTVSSQVNIINSLTLPESIKESLIENNNTEVYRAMEVDNFGEYINRFLTYAIINCITYSIVFGIVMLALQIIASMLNIVSKLPVVHSINKAGGAAVGAVRGFAIIWVMCIVLTIFSSTETGKIIFNQINSSAFLSFIYNNNLLAKTVINVTKSLF</sequence>
<name>A0A1I6LSW2_9FIRM</name>
<dbReference type="Pfam" id="PF02674">
    <property type="entry name" value="Colicin_V"/>
    <property type="match status" value="1"/>
</dbReference>
<dbReference type="GO" id="GO:0009403">
    <property type="term" value="P:toxin biosynthetic process"/>
    <property type="evidence" value="ECO:0007669"/>
    <property type="project" value="InterPro"/>
</dbReference>
<dbReference type="Proteomes" id="UP000199659">
    <property type="component" value="Unassembled WGS sequence"/>
</dbReference>
<feature type="transmembrane region" description="Helical" evidence="5">
    <location>
        <begin position="136"/>
        <end position="162"/>
    </location>
</feature>
<feature type="transmembrane region" description="Helical" evidence="5">
    <location>
        <begin position="28"/>
        <end position="45"/>
    </location>
</feature>
<dbReference type="GO" id="GO:0016020">
    <property type="term" value="C:membrane"/>
    <property type="evidence" value="ECO:0007669"/>
    <property type="project" value="UniProtKB-SubCell"/>
</dbReference>
<evidence type="ECO:0000256" key="4">
    <source>
        <dbReference type="ARBA" id="ARBA00023136"/>
    </source>
</evidence>
<dbReference type="InterPro" id="IPR003825">
    <property type="entry name" value="Colicin-V_CvpA"/>
</dbReference>
<accession>A0A1I6LSW2</accession>
<dbReference type="EMBL" id="FOYZ01000020">
    <property type="protein sequence ID" value="SFS06514.1"/>
    <property type="molecule type" value="Genomic_DNA"/>
</dbReference>
<evidence type="ECO:0000256" key="5">
    <source>
        <dbReference type="SAM" id="Phobius"/>
    </source>
</evidence>
<dbReference type="AlphaFoldDB" id="A0A1I6LSW2"/>
<dbReference type="PANTHER" id="PTHR37306:SF1">
    <property type="entry name" value="COLICIN V PRODUCTION PROTEIN"/>
    <property type="match status" value="1"/>
</dbReference>
<comment type="subcellular location">
    <subcellularLocation>
        <location evidence="1">Membrane</location>
        <topology evidence="1">Multi-pass membrane protein</topology>
    </subcellularLocation>
</comment>
<keyword evidence="4 5" id="KW-0472">Membrane</keyword>
<evidence type="ECO:0000313" key="7">
    <source>
        <dbReference type="Proteomes" id="UP000199659"/>
    </source>
</evidence>
<evidence type="ECO:0000313" key="6">
    <source>
        <dbReference type="EMBL" id="SFS06514.1"/>
    </source>
</evidence>
<evidence type="ECO:0000256" key="1">
    <source>
        <dbReference type="ARBA" id="ARBA00004141"/>
    </source>
</evidence>
<evidence type="ECO:0000256" key="3">
    <source>
        <dbReference type="ARBA" id="ARBA00022989"/>
    </source>
</evidence>